<dbReference type="EMBL" id="JANPWB010000005">
    <property type="protein sequence ID" value="KAJ1189906.1"/>
    <property type="molecule type" value="Genomic_DNA"/>
</dbReference>
<feature type="region of interest" description="Disordered" evidence="1">
    <location>
        <begin position="1"/>
        <end position="41"/>
    </location>
</feature>
<name>A0AAV7UMR6_PLEWA</name>
<keyword evidence="3" id="KW-1185">Reference proteome</keyword>
<feature type="compositionally biased region" description="Basic and acidic residues" evidence="1">
    <location>
        <begin position="93"/>
        <end position="102"/>
    </location>
</feature>
<dbReference type="AlphaFoldDB" id="A0AAV7UMR6"/>
<feature type="region of interest" description="Disordered" evidence="1">
    <location>
        <begin position="82"/>
        <end position="102"/>
    </location>
</feature>
<evidence type="ECO:0000313" key="3">
    <source>
        <dbReference type="Proteomes" id="UP001066276"/>
    </source>
</evidence>
<evidence type="ECO:0000256" key="1">
    <source>
        <dbReference type="SAM" id="MobiDB-lite"/>
    </source>
</evidence>
<accession>A0AAV7UMR6</accession>
<organism evidence="2 3">
    <name type="scientific">Pleurodeles waltl</name>
    <name type="common">Iberian ribbed newt</name>
    <dbReference type="NCBI Taxonomy" id="8319"/>
    <lineage>
        <taxon>Eukaryota</taxon>
        <taxon>Metazoa</taxon>
        <taxon>Chordata</taxon>
        <taxon>Craniata</taxon>
        <taxon>Vertebrata</taxon>
        <taxon>Euteleostomi</taxon>
        <taxon>Amphibia</taxon>
        <taxon>Batrachia</taxon>
        <taxon>Caudata</taxon>
        <taxon>Salamandroidea</taxon>
        <taxon>Salamandridae</taxon>
        <taxon>Pleurodelinae</taxon>
        <taxon>Pleurodeles</taxon>
    </lineage>
</organism>
<proteinExistence type="predicted"/>
<feature type="compositionally biased region" description="Basic and acidic residues" evidence="1">
    <location>
        <begin position="24"/>
        <end position="33"/>
    </location>
</feature>
<protein>
    <submittedName>
        <fullName evidence="2">Uncharacterized protein</fullName>
    </submittedName>
</protein>
<evidence type="ECO:0000313" key="2">
    <source>
        <dbReference type="EMBL" id="KAJ1189906.1"/>
    </source>
</evidence>
<dbReference type="Proteomes" id="UP001066276">
    <property type="component" value="Chromosome 3_1"/>
</dbReference>
<comment type="caution">
    <text evidence="2">The sequence shown here is derived from an EMBL/GenBank/DDBJ whole genome shotgun (WGS) entry which is preliminary data.</text>
</comment>
<gene>
    <name evidence="2" type="ORF">NDU88_006648</name>
</gene>
<sequence length="102" mass="11503">MEHTRNLKGRFTNGKRTQKVQVETMKRASRHPEPGQQKKRLQTGCILGPVLVFFSIRMVGHSFVNWEAKNVDKRPRAAAALAGARLPAADNQSPREEEEPRG</sequence>
<reference evidence="2" key="1">
    <citation type="journal article" date="2022" name="bioRxiv">
        <title>Sequencing and chromosome-scale assembly of the giantPleurodeles waltlgenome.</title>
        <authorList>
            <person name="Brown T."/>
            <person name="Elewa A."/>
            <person name="Iarovenko S."/>
            <person name="Subramanian E."/>
            <person name="Araus A.J."/>
            <person name="Petzold A."/>
            <person name="Susuki M."/>
            <person name="Suzuki K.-i.T."/>
            <person name="Hayashi T."/>
            <person name="Toyoda A."/>
            <person name="Oliveira C."/>
            <person name="Osipova E."/>
            <person name="Leigh N.D."/>
            <person name="Simon A."/>
            <person name="Yun M.H."/>
        </authorList>
    </citation>
    <scope>NUCLEOTIDE SEQUENCE</scope>
    <source>
        <strain evidence="2">20211129_DDA</strain>
        <tissue evidence="2">Liver</tissue>
    </source>
</reference>